<keyword evidence="10" id="KW-1185">Reference proteome</keyword>
<evidence type="ECO:0000313" key="10">
    <source>
        <dbReference type="Proteomes" id="UP000249016"/>
    </source>
</evidence>
<name>A0A327NS00_9BACT</name>
<dbReference type="PANTHER" id="PTHR42693">
    <property type="entry name" value="ARYLSULFATASE FAMILY MEMBER"/>
    <property type="match status" value="1"/>
</dbReference>
<keyword evidence="7" id="KW-0812">Transmembrane</keyword>
<evidence type="ECO:0000256" key="6">
    <source>
        <dbReference type="ARBA" id="ARBA00022837"/>
    </source>
</evidence>
<dbReference type="RefSeq" id="WP_111349318.1">
    <property type="nucleotide sequence ID" value="NZ_QLII01000001.1"/>
</dbReference>
<feature type="domain" description="Sulfatase N-terminal" evidence="8">
    <location>
        <begin position="3"/>
        <end position="100"/>
    </location>
</feature>
<gene>
    <name evidence="9" type="ORF">HMF3257_35125</name>
</gene>
<dbReference type="InterPro" id="IPR050738">
    <property type="entry name" value="Sulfatase"/>
</dbReference>
<reference evidence="9 10" key="1">
    <citation type="submission" date="2018-06" db="EMBL/GenBank/DDBJ databases">
        <title>Spirosoma sp. HMF3257 Genome sequencing and assembly.</title>
        <authorList>
            <person name="Kang H."/>
            <person name="Cha I."/>
            <person name="Kim H."/>
            <person name="Kang J."/>
            <person name="Joh K."/>
        </authorList>
    </citation>
    <scope>NUCLEOTIDE SEQUENCE [LARGE SCALE GENOMIC DNA]</scope>
    <source>
        <strain evidence="9 10">HMF3257</strain>
    </source>
</reference>
<evidence type="ECO:0000259" key="8">
    <source>
        <dbReference type="Pfam" id="PF00884"/>
    </source>
</evidence>
<accession>A0A327NS00</accession>
<sequence length="161" mass="18252">MYSDDQRYNTIHALGNDDIQTPNLDRLAKQGVAFTRAQTMGGMHGALCVPSRAMLHTGRYLNDLQKSGDVIPAEHTTLPEYLQTKGYQTYVIGKWHNDKASFARSYTGGAALFFGVCILLRMAVRSIRSMLTLTRRVNTKQQKKRPIRTHRNCMPTKLFAF</sequence>
<dbReference type="Proteomes" id="UP000249016">
    <property type="component" value="Unassembled WGS sequence"/>
</dbReference>
<dbReference type="AlphaFoldDB" id="A0A327NS00"/>
<keyword evidence="5" id="KW-0378">Hydrolase</keyword>
<keyword evidence="6" id="KW-0106">Calcium</keyword>
<comment type="caution">
    <text evidence="9">The sequence shown here is derived from an EMBL/GenBank/DDBJ whole genome shotgun (WGS) entry which is preliminary data.</text>
</comment>
<keyword evidence="3" id="KW-0479">Metal-binding</keyword>
<evidence type="ECO:0000256" key="5">
    <source>
        <dbReference type="ARBA" id="ARBA00022801"/>
    </source>
</evidence>
<keyword evidence="4" id="KW-0732">Signal</keyword>
<protein>
    <recommendedName>
        <fullName evidence="8">Sulfatase N-terminal domain-containing protein</fullName>
    </recommendedName>
</protein>
<dbReference type="SUPFAM" id="SSF53649">
    <property type="entry name" value="Alkaline phosphatase-like"/>
    <property type="match status" value="1"/>
</dbReference>
<dbReference type="Pfam" id="PF00884">
    <property type="entry name" value="Sulfatase"/>
    <property type="match status" value="1"/>
</dbReference>
<dbReference type="EMBL" id="QLII01000001">
    <property type="protein sequence ID" value="RAI78027.1"/>
    <property type="molecule type" value="Genomic_DNA"/>
</dbReference>
<dbReference type="Gene3D" id="3.40.720.10">
    <property type="entry name" value="Alkaline Phosphatase, subunit A"/>
    <property type="match status" value="1"/>
</dbReference>
<dbReference type="InterPro" id="IPR017850">
    <property type="entry name" value="Alkaline_phosphatase_core_sf"/>
</dbReference>
<dbReference type="GO" id="GO:0046872">
    <property type="term" value="F:metal ion binding"/>
    <property type="evidence" value="ECO:0007669"/>
    <property type="project" value="UniProtKB-KW"/>
</dbReference>
<keyword evidence="7" id="KW-1133">Transmembrane helix</keyword>
<proteinExistence type="inferred from homology"/>
<evidence type="ECO:0000313" key="9">
    <source>
        <dbReference type="EMBL" id="RAI78027.1"/>
    </source>
</evidence>
<organism evidence="9 10">
    <name type="scientific">Spirosoma telluris</name>
    <dbReference type="NCBI Taxonomy" id="2183553"/>
    <lineage>
        <taxon>Bacteria</taxon>
        <taxon>Pseudomonadati</taxon>
        <taxon>Bacteroidota</taxon>
        <taxon>Cytophagia</taxon>
        <taxon>Cytophagales</taxon>
        <taxon>Cytophagaceae</taxon>
        <taxon>Spirosoma</taxon>
    </lineage>
</organism>
<dbReference type="InterPro" id="IPR024607">
    <property type="entry name" value="Sulfatase_CS"/>
</dbReference>
<dbReference type="OrthoDB" id="9762324at2"/>
<feature type="transmembrane region" description="Helical" evidence="7">
    <location>
        <begin position="105"/>
        <end position="124"/>
    </location>
</feature>
<keyword evidence="7" id="KW-0472">Membrane</keyword>
<comment type="cofactor">
    <cofactor evidence="1">
        <name>Ca(2+)</name>
        <dbReference type="ChEBI" id="CHEBI:29108"/>
    </cofactor>
</comment>
<evidence type="ECO:0000256" key="3">
    <source>
        <dbReference type="ARBA" id="ARBA00022723"/>
    </source>
</evidence>
<evidence type="ECO:0000256" key="2">
    <source>
        <dbReference type="ARBA" id="ARBA00008779"/>
    </source>
</evidence>
<evidence type="ECO:0000256" key="7">
    <source>
        <dbReference type="SAM" id="Phobius"/>
    </source>
</evidence>
<evidence type="ECO:0000256" key="1">
    <source>
        <dbReference type="ARBA" id="ARBA00001913"/>
    </source>
</evidence>
<dbReference type="PROSITE" id="PS00149">
    <property type="entry name" value="SULFATASE_2"/>
    <property type="match status" value="1"/>
</dbReference>
<dbReference type="PANTHER" id="PTHR42693:SF42">
    <property type="entry name" value="ARYLSULFATASE G"/>
    <property type="match status" value="1"/>
</dbReference>
<evidence type="ECO:0000256" key="4">
    <source>
        <dbReference type="ARBA" id="ARBA00022729"/>
    </source>
</evidence>
<comment type="similarity">
    <text evidence="2">Belongs to the sulfatase family.</text>
</comment>
<dbReference type="InterPro" id="IPR000917">
    <property type="entry name" value="Sulfatase_N"/>
</dbReference>
<dbReference type="GO" id="GO:0004065">
    <property type="term" value="F:arylsulfatase activity"/>
    <property type="evidence" value="ECO:0007669"/>
    <property type="project" value="TreeGrafter"/>
</dbReference>